<dbReference type="Pfam" id="PF08281">
    <property type="entry name" value="Sigma70_r4_2"/>
    <property type="match status" value="1"/>
</dbReference>
<dbReference type="PANTHER" id="PTHR43133:SF45">
    <property type="entry name" value="RNA POLYMERASE ECF-TYPE SIGMA FACTOR"/>
    <property type="match status" value="1"/>
</dbReference>
<dbReference type="Pfam" id="PF04542">
    <property type="entry name" value="Sigma70_r2"/>
    <property type="match status" value="1"/>
</dbReference>
<evidence type="ECO:0000256" key="2">
    <source>
        <dbReference type="ARBA" id="ARBA00023015"/>
    </source>
</evidence>
<reference evidence="7 8" key="2">
    <citation type="submission" date="2023-12" db="EMBL/GenBank/DDBJ databases">
        <title>Description of an unclassified Opitutus bacterium of Verrucomicrobiota.</title>
        <authorList>
            <person name="Zhang D.-F."/>
        </authorList>
    </citation>
    <scope>NUCLEOTIDE SEQUENCE [LARGE SCALE GENOMIC DNA]</scope>
    <source>
        <strain evidence="7 8">WL0086</strain>
    </source>
</reference>
<proteinExistence type="inferred from homology"/>
<dbReference type="InterPro" id="IPR007627">
    <property type="entry name" value="RNA_pol_sigma70_r2"/>
</dbReference>
<name>A0ABZ1CD72_9BACT</name>
<comment type="similarity">
    <text evidence="1">Belongs to the sigma-70 factor family. ECF subfamily.</text>
</comment>
<keyword evidence="3" id="KW-0731">Sigma factor</keyword>
<evidence type="ECO:0000259" key="5">
    <source>
        <dbReference type="Pfam" id="PF04542"/>
    </source>
</evidence>
<gene>
    <name evidence="7" type="ORF">K1X11_008040</name>
</gene>
<dbReference type="SUPFAM" id="SSF88946">
    <property type="entry name" value="Sigma2 domain of RNA polymerase sigma factors"/>
    <property type="match status" value="1"/>
</dbReference>
<dbReference type="InterPro" id="IPR013324">
    <property type="entry name" value="RNA_pol_sigma_r3/r4-like"/>
</dbReference>
<dbReference type="NCBIfam" id="TIGR02937">
    <property type="entry name" value="sigma70-ECF"/>
    <property type="match status" value="1"/>
</dbReference>
<organism evidence="7 8">
    <name type="scientific">Actomonas aquatica</name>
    <dbReference type="NCBI Taxonomy" id="2866162"/>
    <lineage>
        <taxon>Bacteria</taxon>
        <taxon>Pseudomonadati</taxon>
        <taxon>Verrucomicrobiota</taxon>
        <taxon>Opitutia</taxon>
        <taxon>Opitutales</taxon>
        <taxon>Opitutaceae</taxon>
        <taxon>Actomonas</taxon>
    </lineage>
</organism>
<dbReference type="PANTHER" id="PTHR43133">
    <property type="entry name" value="RNA POLYMERASE ECF-TYPE SIGMA FACTO"/>
    <property type="match status" value="1"/>
</dbReference>
<dbReference type="InterPro" id="IPR013249">
    <property type="entry name" value="RNA_pol_sigma70_r4_t2"/>
</dbReference>
<dbReference type="InterPro" id="IPR036388">
    <property type="entry name" value="WH-like_DNA-bd_sf"/>
</dbReference>
<dbReference type="RefSeq" id="WP_221029953.1">
    <property type="nucleotide sequence ID" value="NZ_CP139781.1"/>
</dbReference>
<keyword evidence="4" id="KW-0804">Transcription</keyword>
<keyword evidence="2" id="KW-0805">Transcription regulation</keyword>
<dbReference type="InterPro" id="IPR014284">
    <property type="entry name" value="RNA_pol_sigma-70_dom"/>
</dbReference>
<dbReference type="Gene3D" id="1.10.10.10">
    <property type="entry name" value="Winged helix-like DNA-binding domain superfamily/Winged helix DNA-binding domain"/>
    <property type="match status" value="1"/>
</dbReference>
<accession>A0ABZ1CD72</accession>
<evidence type="ECO:0000256" key="1">
    <source>
        <dbReference type="ARBA" id="ARBA00010641"/>
    </source>
</evidence>
<sequence length="176" mass="20095">MISADPHEQRFAAWLEEHGAILHKLSRAYAPESADEDDLRQEMMVQLWRSVPRFRDQAKPSTWIYRVCLNTALTWRRTERRREARVVAQSAPVEAAVCEAHGPARTQEQQDLMAKLMQAVRRLRPADRSLVVLALDGLSYREIGEVTGMKENHVGVALNRARQKLSALLKEVGDEL</sequence>
<feature type="domain" description="RNA polymerase sigma factor 70 region 4 type 2" evidence="6">
    <location>
        <begin position="115"/>
        <end position="165"/>
    </location>
</feature>
<protein>
    <submittedName>
        <fullName evidence="7">Sigma-70 family RNA polymerase sigma factor</fullName>
    </submittedName>
</protein>
<evidence type="ECO:0000313" key="8">
    <source>
        <dbReference type="Proteomes" id="UP000738431"/>
    </source>
</evidence>
<feature type="domain" description="RNA polymerase sigma-70 region 2" evidence="5">
    <location>
        <begin position="16"/>
        <end position="82"/>
    </location>
</feature>
<evidence type="ECO:0000256" key="3">
    <source>
        <dbReference type="ARBA" id="ARBA00023082"/>
    </source>
</evidence>
<dbReference type="EMBL" id="CP139781">
    <property type="protein sequence ID" value="WRQ89356.1"/>
    <property type="molecule type" value="Genomic_DNA"/>
</dbReference>
<dbReference type="InterPro" id="IPR039425">
    <property type="entry name" value="RNA_pol_sigma-70-like"/>
</dbReference>
<reference evidence="7 8" key="1">
    <citation type="submission" date="2021-08" db="EMBL/GenBank/DDBJ databases">
        <authorList>
            <person name="Zhang D."/>
            <person name="Zhang A."/>
            <person name="Wang L."/>
        </authorList>
    </citation>
    <scope>NUCLEOTIDE SEQUENCE [LARGE SCALE GENOMIC DNA]</scope>
    <source>
        <strain evidence="7 8">WL0086</strain>
    </source>
</reference>
<dbReference type="SUPFAM" id="SSF88659">
    <property type="entry name" value="Sigma3 and sigma4 domains of RNA polymerase sigma factors"/>
    <property type="match status" value="1"/>
</dbReference>
<evidence type="ECO:0000313" key="7">
    <source>
        <dbReference type="EMBL" id="WRQ89356.1"/>
    </source>
</evidence>
<dbReference type="InterPro" id="IPR013325">
    <property type="entry name" value="RNA_pol_sigma_r2"/>
</dbReference>
<evidence type="ECO:0000259" key="6">
    <source>
        <dbReference type="Pfam" id="PF08281"/>
    </source>
</evidence>
<evidence type="ECO:0000256" key="4">
    <source>
        <dbReference type="ARBA" id="ARBA00023163"/>
    </source>
</evidence>
<dbReference type="Proteomes" id="UP000738431">
    <property type="component" value="Chromosome"/>
</dbReference>
<dbReference type="Gene3D" id="1.10.1740.10">
    <property type="match status" value="1"/>
</dbReference>
<keyword evidence="8" id="KW-1185">Reference proteome</keyword>